<proteinExistence type="predicted"/>
<dbReference type="Proteomes" id="UP000309038">
    <property type="component" value="Unassembled WGS sequence"/>
</dbReference>
<reference evidence="1 2" key="1">
    <citation type="submission" date="2019-02" db="EMBL/GenBank/DDBJ databases">
        <title>Genome sequencing of the rare red list fungi Phlebia centrifuga.</title>
        <authorList>
            <person name="Buettner E."/>
            <person name="Kellner H."/>
        </authorList>
    </citation>
    <scope>NUCLEOTIDE SEQUENCE [LARGE SCALE GENOMIC DNA]</scope>
    <source>
        <strain evidence="1 2">DSM 108282</strain>
    </source>
</reference>
<protein>
    <submittedName>
        <fullName evidence="1">Uncharacterized protein</fullName>
    </submittedName>
</protein>
<organism evidence="1 2">
    <name type="scientific">Hermanssonia centrifuga</name>
    <dbReference type="NCBI Taxonomy" id="98765"/>
    <lineage>
        <taxon>Eukaryota</taxon>
        <taxon>Fungi</taxon>
        <taxon>Dikarya</taxon>
        <taxon>Basidiomycota</taxon>
        <taxon>Agaricomycotina</taxon>
        <taxon>Agaricomycetes</taxon>
        <taxon>Polyporales</taxon>
        <taxon>Meruliaceae</taxon>
        <taxon>Hermanssonia</taxon>
    </lineage>
</organism>
<gene>
    <name evidence="1" type="ORF">EW026_g4461</name>
</gene>
<evidence type="ECO:0000313" key="1">
    <source>
        <dbReference type="EMBL" id="THG97559.1"/>
    </source>
</evidence>
<keyword evidence="2" id="KW-1185">Reference proteome</keyword>
<evidence type="ECO:0000313" key="2">
    <source>
        <dbReference type="Proteomes" id="UP000309038"/>
    </source>
</evidence>
<dbReference type="AlphaFoldDB" id="A0A4S4KLK7"/>
<name>A0A4S4KLK7_9APHY</name>
<dbReference type="EMBL" id="SGPJ01000161">
    <property type="protein sequence ID" value="THG97559.1"/>
    <property type="molecule type" value="Genomic_DNA"/>
</dbReference>
<sequence>MLITILEQMEARFNGNLLPPSDALAIVTYIRKLTLNLAGKVWSLGILHAIANRIKDMTNSIALRPVITAAIHKESTILSTSIQQLEHPSLSLAPAMNPAIEEFLAHVQQVAVPVVVHDRRIAASELVDWIRLAAQPMNSSQFMQLISAVERFHRPSLGQVFQFLLPVEGHLWTAARQMSIADLHLGDDDTLADEKAKRILVESIFTCDPSVVAVTHALRLIDHRHQISQIGKLSSSLSSNLSASENVLVNHCLALYFKDVIREILDPTDIAQKISLSEFANQWALMLGGDLDSLTDVQVATAVIWLRYMSTEALTVLLDHFCETVQRSRRFAIVFENLLTAINQTLGEMDMATLRTRLPSLLRLQATSSNLLPLEELLAATISDLLPAFYDGQFSQNSYSEKGCAAVVVILEERWACRHIKLESVDIQPFLEREIWSPSAKTIVLSLIYLQSSARVAALQWIRSGAPVAHPAKHIALVTHALLGASSSSPFVDQDSNIIVLILQNLLREITEDTPSSDLTALYVECISLLVIKCPPSVLQTLLSATEEHYKASGFSMQFIALARCFNSSSTLESSDFVRRVIAGGLRWVMEFLSEGQQLAGRVSQTVVELTSLLRLSSEIKPHLVEPVMTAVLQSYLGDGVILRFIDELLLHVNLKSTASCKASFSTPNFTLSAPATQLAEKIWSLYSIASSICIL</sequence>
<comment type="caution">
    <text evidence="1">The sequence shown here is derived from an EMBL/GenBank/DDBJ whole genome shotgun (WGS) entry which is preliminary data.</text>
</comment>
<accession>A0A4S4KLK7</accession>